<evidence type="ECO:0000256" key="2">
    <source>
        <dbReference type="ARBA" id="ARBA00022679"/>
    </source>
</evidence>
<dbReference type="InterPro" id="IPR015422">
    <property type="entry name" value="PyrdxlP-dep_Trfase_small"/>
</dbReference>
<evidence type="ECO:0000256" key="3">
    <source>
        <dbReference type="ARBA" id="ARBA00022898"/>
    </source>
</evidence>
<organism evidence="5 6">
    <name type="scientific">Moraxella pluranimalium</name>
    <dbReference type="NCBI Taxonomy" id="470453"/>
    <lineage>
        <taxon>Bacteria</taxon>
        <taxon>Pseudomonadati</taxon>
        <taxon>Pseudomonadota</taxon>
        <taxon>Gammaproteobacteria</taxon>
        <taxon>Moraxellales</taxon>
        <taxon>Moraxellaceae</taxon>
        <taxon>Moraxella</taxon>
    </lineage>
</organism>
<gene>
    <name evidence="5" type="ORF">B0680_08640</name>
</gene>
<evidence type="ECO:0000256" key="1">
    <source>
        <dbReference type="ARBA" id="ARBA00001933"/>
    </source>
</evidence>
<keyword evidence="6" id="KW-1185">Reference proteome</keyword>
<dbReference type="InterPro" id="IPR015421">
    <property type="entry name" value="PyrdxlP-dep_Trfase_major"/>
</dbReference>
<dbReference type="SUPFAM" id="SSF53383">
    <property type="entry name" value="PLP-dependent transferases"/>
    <property type="match status" value="1"/>
</dbReference>
<dbReference type="GO" id="GO:0030170">
    <property type="term" value="F:pyridoxal phosphate binding"/>
    <property type="evidence" value="ECO:0007669"/>
    <property type="project" value="InterPro"/>
</dbReference>
<keyword evidence="3" id="KW-0663">Pyridoxal phosphate</keyword>
<proteinExistence type="predicted"/>
<dbReference type="AlphaFoldDB" id="A0A1T0CL06"/>
<dbReference type="PANTHER" id="PTHR13693:SF100">
    <property type="entry name" value="8-AMINO-7-OXONONANOATE SYNTHASE"/>
    <property type="match status" value="1"/>
</dbReference>
<comment type="cofactor">
    <cofactor evidence="1">
        <name>pyridoxal 5'-phosphate</name>
        <dbReference type="ChEBI" id="CHEBI:597326"/>
    </cofactor>
</comment>
<dbReference type="Pfam" id="PF00155">
    <property type="entry name" value="Aminotran_1_2"/>
    <property type="match status" value="1"/>
</dbReference>
<dbReference type="Gene3D" id="3.90.1150.10">
    <property type="entry name" value="Aspartate Aminotransferase, domain 1"/>
    <property type="match status" value="1"/>
</dbReference>
<dbReference type="InterPro" id="IPR050087">
    <property type="entry name" value="AON_synthase_class-II"/>
</dbReference>
<dbReference type="InterPro" id="IPR004839">
    <property type="entry name" value="Aminotransferase_I/II_large"/>
</dbReference>
<name>A0A1T0CL06_9GAMM</name>
<comment type="caution">
    <text evidence="5">The sequence shown here is derived from an EMBL/GenBank/DDBJ whole genome shotgun (WGS) entry which is preliminary data.</text>
</comment>
<dbReference type="OrthoDB" id="9807157at2"/>
<sequence length="402" mass="44687">MSEQILAHFADKLARLKQAHNHRSFRQLQHQGTHIHLGGQKLVNLASNDYLGVASDERLQAEFLASQHEYLPLGSSSSRLLTGNFGVYESLEARMSSLFLGRSCLLFNSGYHVNVGILPAICDARTLILADKLVHASIIDGMRLAAANGTKCVRYQHQNFTQLETLIQKYHDDKDIERIVIVTESIFSMDGDVTDLTALVRLKTSHPKLMLYIDEAHAIGVCGERGLGCSEVFGCIDEIDLIVGAFGKAMASVGGYVICHETIKDYLINAMRPLIFSTALPPLNIAWTAFVLDKIITMQSERARLKQRYEQLITHIKSLGLECPSNSQIVPIILKDNERTMRATAQLAEQGFFVLGVRPPTVPQNQSRLRICLNSAISDDEFERFCQVITAFGDGDAWDAKV</sequence>
<keyword evidence="2" id="KW-0808">Transferase</keyword>
<dbReference type="Gene3D" id="3.40.640.10">
    <property type="entry name" value="Type I PLP-dependent aspartate aminotransferase-like (Major domain)"/>
    <property type="match status" value="1"/>
</dbReference>
<dbReference type="Proteomes" id="UP000189800">
    <property type="component" value="Unassembled WGS sequence"/>
</dbReference>
<evidence type="ECO:0000259" key="4">
    <source>
        <dbReference type="Pfam" id="PF00155"/>
    </source>
</evidence>
<feature type="domain" description="Aminotransferase class I/classII large" evidence="4">
    <location>
        <begin position="41"/>
        <end position="389"/>
    </location>
</feature>
<dbReference type="GO" id="GO:0009102">
    <property type="term" value="P:biotin biosynthetic process"/>
    <property type="evidence" value="ECO:0007669"/>
    <property type="project" value="TreeGrafter"/>
</dbReference>
<dbReference type="RefSeq" id="WP_078254698.1">
    <property type="nucleotide sequence ID" value="NZ_MUYU01000022.1"/>
</dbReference>
<evidence type="ECO:0000313" key="5">
    <source>
        <dbReference type="EMBL" id="OOS23036.1"/>
    </source>
</evidence>
<reference evidence="5 6" key="1">
    <citation type="submission" date="2017-02" db="EMBL/GenBank/DDBJ databases">
        <title>Draft genome sequence of Moraxella pluranimalium CCUG 54913T type strain.</title>
        <authorList>
            <person name="Salva-Serra F."/>
            <person name="Engstrom-Jakobsson H."/>
            <person name="Thorell K."/>
            <person name="Jaen-Luchoro D."/>
            <person name="Gonzales-Siles L."/>
            <person name="Karlsson R."/>
            <person name="Yazdan S."/>
            <person name="Boulund F."/>
            <person name="Johnning A."/>
            <person name="Engstrand L."/>
            <person name="Kristiansson E."/>
            <person name="Moore E."/>
        </authorList>
    </citation>
    <scope>NUCLEOTIDE SEQUENCE [LARGE SCALE GENOMIC DNA]</scope>
    <source>
        <strain evidence="5 6">CCUG 54913</strain>
    </source>
</reference>
<dbReference type="GO" id="GO:0008710">
    <property type="term" value="F:8-amino-7-oxononanoate synthase activity"/>
    <property type="evidence" value="ECO:0007669"/>
    <property type="project" value="TreeGrafter"/>
</dbReference>
<dbReference type="InterPro" id="IPR015424">
    <property type="entry name" value="PyrdxlP-dep_Trfase"/>
</dbReference>
<dbReference type="EMBL" id="MUYU01000022">
    <property type="protein sequence ID" value="OOS23036.1"/>
    <property type="molecule type" value="Genomic_DNA"/>
</dbReference>
<evidence type="ECO:0000313" key="6">
    <source>
        <dbReference type="Proteomes" id="UP000189800"/>
    </source>
</evidence>
<dbReference type="STRING" id="470453.B0680_08640"/>
<dbReference type="PANTHER" id="PTHR13693">
    <property type="entry name" value="CLASS II AMINOTRANSFERASE/8-AMINO-7-OXONONANOATE SYNTHASE"/>
    <property type="match status" value="1"/>
</dbReference>
<accession>A0A1T0CL06</accession>
<protein>
    <submittedName>
        <fullName evidence="5">8-amino-7-oxononanoate synthase</fullName>
    </submittedName>
</protein>